<protein>
    <submittedName>
        <fullName evidence="1">Three-Cys-motif partner protein TcmP</fullName>
    </submittedName>
</protein>
<dbReference type="AlphaFoldDB" id="A0A951PMZ5"/>
<name>A0A951PMZ5_9CYAN</name>
<dbReference type="Proteomes" id="UP000753908">
    <property type="component" value="Unassembled WGS sequence"/>
</dbReference>
<comment type="caution">
    <text evidence="1">The sequence shown here is derived from an EMBL/GenBank/DDBJ whole genome shotgun (WGS) entry which is preliminary data.</text>
</comment>
<reference evidence="1" key="1">
    <citation type="submission" date="2021-05" db="EMBL/GenBank/DDBJ databases">
        <authorList>
            <person name="Pietrasiak N."/>
            <person name="Ward R."/>
            <person name="Stajich J.E."/>
            <person name="Kurbessoian T."/>
        </authorList>
    </citation>
    <scope>NUCLEOTIDE SEQUENCE</scope>
    <source>
        <strain evidence="1">CPER-KK1</strain>
    </source>
</reference>
<organism evidence="1 2">
    <name type="scientific">Symplocastrum torsivum CPER-KK1</name>
    <dbReference type="NCBI Taxonomy" id="450513"/>
    <lineage>
        <taxon>Bacteria</taxon>
        <taxon>Bacillati</taxon>
        <taxon>Cyanobacteriota</taxon>
        <taxon>Cyanophyceae</taxon>
        <taxon>Oscillatoriophycideae</taxon>
        <taxon>Oscillatoriales</taxon>
        <taxon>Microcoleaceae</taxon>
        <taxon>Symplocastrum</taxon>
    </lineage>
</organism>
<dbReference type="EMBL" id="JAHHIF010000019">
    <property type="protein sequence ID" value="MBW4545919.1"/>
    <property type="molecule type" value="Genomic_DNA"/>
</dbReference>
<sequence length="426" mass="50320">MGKKEEILWSADGTLLLELQPHTRAKHQLLAEYIRNWIDTLCSNNRWRESKVTLVDGFCGGGLYRDGNSFWEGSPIKMIRMLEEGYRMVREERSKPYYHLHFKFIFIDKQKEHIDCLRKQIIDAGLGHYLDSDRCQLICKEFEKAVDECISQAKGGHSFFLLDPCGIDDVSMSSIRKIIDLGNSEILWTYMIKHLLRLLPQSKINDKEIKRRVIQDILEAEMYYDYKHYKQLESTKNITAAQQYLKNQSLQLIRNQGRIKYLYPFALMKDKNTVLYYLVHLANDPKAIEVMKYSTWKYNNLEYRYHYDCYGVGFRTLEYYEENSKFCDVDETNLNICLEDLSKKILPLIGNSEDGLTLSEIQDRIIEATPATSEHLIFLINELKKFNEVEVIKTNGKDFKGYNIAPKYLIRKPWQRTLFDLRSIIR</sequence>
<evidence type="ECO:0000313" key="1">
    <source>
        <dbReference type="EMBL" id="MBW4545919.1"/>
    </source>
</evidence>
<gene>
    <name evidence="1" type="primary">tcmP</name>
    <name evidence="1" type="ORF">KME25_15945</name>
</gene>
<proteinExistence type="predicted"/>
<reference evidence="1" key="2">
    <citation type="journal article" date="2022" name="Microbiol. Resour. Announc.">
        <title>Metagenome Sequencing to Explore Phylogenomics of Terrestrial Cyanobacteria.</title>
        <authorList>
            <person name="Ward R.D."/>
            <person name="Stajich J.E."/>
            <person name="Johansen J.R."/>
            <person name="Huntemann M."/>
            <person name="Clum A."/>
            <person name="Foster B."/>
            <person name="Foster B."/>
            <person name="Roux S."/>
            <person name="Palaniappan K."/>
            <person name="Varghese N."/>
            <person name="Mukherjee S."/>
            <person name="Reddy T.B.K."/>
            <person name="Daum C."/>
            <person name="Copeland A."/>
            <person name="Chen I.A."/>
            <person name="Ivanova N.N."/>
            <person name="Kyrpides N.C."/>
            <person name="Shapiro N."/>
            <person name="Eloe-Fadrosh E.A."/>
            <person name="Pietrasiak N."/>
        </authorList>
    </citation>
    <scope>NUCLEOTIDE SEQUENCE</scope>
    <source>
        <strain evidence="1">CPER-KK1</strain>
    </source>
</reference>
<accession>A0A951PMZ5</accession>
<evidence type="ECO:0000313" key="2">
    <source>
        <dbReference type="Proteomes" id="UP000753908"/>
    </source>
</evidence>
<dbReference type="NCBIfam" id="TIGR04474">
    <property type="entry name" value="tcm_partner"/>
    <property type="match status" value="1"/>
</dbReference>
<dbReference type="InterPro" id="IPR031009">
    <property type="entry name" value="Tcm_partner"/>
</dbReference>